<dbReference type="Proteomes" id="UP000471190">
    <property type="component" value="Unassembled WGS sequence"/>
</dbReference>
<dbReference type="PANTHER" id="PTHR30349:SF81">
    <property type="entry name" value="TYROSINE RECOMBINASE XERC"/>
    <property type="match status" value="1"/>
</dbReference>
<dbReference type="InterPro" id="IPR050090">
    <property type="entry name" value="Tyrosine_recombinase_XerCD"/>
</dbReference>
<dbReference type="PROSITE" id="PS51898">
    <property type="entry name" value="TYR_RECOMBINASE"/>
    <property type="match status" value="1"/>
</dbReference>
<reference evidence="6 7" key="1">
    <citation type="submission" date="2020-02" db="EMBL/GenBank/DDBJ databases">
        <title>Draft genome sequence of Rhizobium tropici.</title>
        <authorList>
            <person name="Khayi S."/>
            <person name="Jemo M."/>
        </authorList>
    </citation>
    <scope>NUCLEOTIDE SEQUENCE [LARGE SCALE GENOMIC DNA]</scope>
    <source>
        <strain evidence="6 7">A12</strain>
        <plasmid evidence="6">pA12b</plasmid>
    </source>
</reference>
<evidence type="ECO:0000256" key="1">
    <source>
        <dbReference type="ARBA" id="ARBA00022829"/>
    </source>
</evidence>
<feature type="region of interest" description="Disordered" evidence="4">
    <location>
        <begin position="1"/>
        <end position="56"/>
    </location>
</feature>
<feature type="compositionally biased region" description="Basic and acidic residues" evidence="4">
    <location>
        <begin position="30"/>
        <end position="39"/>
    </location>
</feature>
<geneLocation type="plasmid" evidence="6">
    <name>pA12b</name>
</geneLocation>
<dbReference type="GO" id="GO:0015074">
    <property type="term" value="P:DNA integration"/>
    <property type="evidence" value="ECO:0007669"/>
    <property type="project" value="UniProtKB-KW"/>
</dbReference>
<name>A0A6P1CDG3_RHITR</name>
<gene>
    <name evidence="6" type="ORF">GXW80_28325</name>
</gene>
<keyword evidence="3" id="KW-0233">DNA recombination</keyword>
<evidence type="ECO:0000259" key="5">
    <source>
        <dbReference type="PROSITE" id="PS51898"/>
    </source>
</evidence>
<feature type="domain" description="Tyr recombinase" evidence="5">
    <location>
        <begin position="123"/>
        <end position="307"/>
    </location>
</feature>
<dbReference type="SUPFAM" id="SSF56349">
    <property type="entry name" value="DNA breaking-rejoining enzymes"/>
    <property type="match status" value="1"/>
</dbReference>
<keyword evidence="6" id="KW-0614">Plasmid</keyword>
<evidence type="ECO:0000256" key="3">
    <source>
        <dbReference type="ARBA" id="ARBA00023172"/>
    </source>
</evidence>
<dbReference type="AlphaFoldDB" id="A0A6P1CDG3"/>
<dbReference type="EMBL" id="JAADZA010000056">
    <property type="protein sequence ID" value="NEV14887.1"/>
    <property type="molecule type" value="Genomic_DNA"/>
</dbReference>
<dbReference type="PANTHER" id="PTHR30349">
    <property type="entry name" value="PHAGE INTEGRASE-RELATED"/>
    <property type="match status" value="1"/>
</dbReference>
<dbReference type="GO" id="GO:0006310">
    <property type="term" value="P:DNA recombination"/>
    <property type="evidence" value="ECO:0007669"/>
    <property type="project" value="UniProtKB-KW"/>
</dbReference>
<proteinExistence type="predicted"/>
<dbReference type="GO" id="GO:0003677">
    <property type="term" value="F:DNA binding"/>
    <property type="evidence" value="ECO:0007669"/>
    <property type="project" value="InterPro"/>
</dbReference>
<protein>
    <submittedName>
        <fullName evidence="6">Tyrosine-type recombinase/integrase</fullName>
    </submittedName>
</protein>
<keyword evidence="1" id="KW-0159">Chromosome partition</keyword>
<dbReference type="GO" id="GO:0007059">
    <property type="term" value="P:chromosome segregation"/>
    <property type="evidence" value="ECO:0007669"/>
    <property type="project" value="UniProtKB-KW"/>
</dbReference>
<sequence length="338" mass="37807">MEDGHENRRQPRLSVLRTPSQSREGSGVHLDPELPRRDPVVSPILGPGEPNPDQQAQAENLSADNVRAFLAHLESERGNGIRARNHRLAMLHTFFANAGGQEPIVLPEAERVAAIPRKRAQPAATYYLERDEVERLFDKLPRSGKLAIRDKALLMFLYNTGARATEVTGLIVDQLVLTSSPRVNLHGKGDKWRTCPLWPETARLLGEMLRNRRHPAATESPVFLSNVGKPLTRFGLYKLVRRHGSNIRIGNGQRSISPHVWRHTTAVHLLESGVDVNVIRGWLGHVSLDTTNRYAEISIRMKQEALEACQGLASSSVGPPRKPVWQSEPKLLEWLADL</sequence>
<organism evidence="6 7">
    <name type="scientific">Rhizobium tropici</name>
    <dbReference type="NCBI Taxonomy" id="398"/>
    <lineage>
        <taxon>Bacteria</taxon>
        <taxon>Pseudomonadati</taxon>
        <taxon>Pseudomonadota</taxon>
        <taxon>Alphaproteobacteria</taxon>
        <taxon>Hyphomicrobiales</taxon>
        <taxon>Rhizobiaceae</taxon>
        <taxon>Rhizobium/Agrobacterium group</taxon>
        <taxon>Rhizobium</taxon>
    </lineage>
</organism>
<comment type="caution">
    <text evidence="6">The sequence shown here is derived from an EMBL/GenBank/DDBJ whole genome shotgun (WGS) entry which is preliminary data.</text>
</comment>
<evidence type="ECO:0000313" key="6">
    <source>
        <dbReference type="EMBL" id="NEV14887.1"/>
    </source>
</evidence>
<keyword evidence="2" id="KW-0229">DNA integration</keyword>
<evidence type="ECO:0000256" key="4">
    <source>
        <dbReference type="SAM" id="MobiDB-lite"/>
    </source>
</evidence>
<dbReference type="InterPro" id="IPR013762">
    <property type="entry name" value="Integrase-like_cat_sf"/>
</dbReference>
<evidence type="ECO:0000313" key="7">
    <source>
        <dbReference type="Proteomes" id="UP000471190"/>
    </source>
</evidence>
<dbReference type="Pfam" id="PF00589">
    <property type="entry name" value="Phage_integrase"/>
    <property type="match status" value="1"/>
</dbReference>
<dbReference type="InterPro" id="IPR002104">
    <property type="entry name" value="Integrase_catalytic"/>
</dbReference>
<dbReference type="InterPro" id="IPR011010">
    <property type="entry name" value="DNA_brk_join_enz"/>
</dbReference>
<dbReference type="Gene3D" id="1.10.443.10">
    <property type="entry name" value="Intergrase catalytic core"/>
    <property type="match status" value="1"/>
</dbReference>
<evidence type="ECO:0000256" key="2">
    <source>
        <dbReference type="ARBA" id="ARBA00022908"/>
    </source>
</evidence>
<accession>A0A6P1CDG3</accession>